<evidence type="ECO:0008006" key="8">
    <source>
        <dbReference type="Google" id="ProtNLM"/>
    </source>
</evidence>
<dbReference type="SMART" id="SM00490">
    <property type="entry name" value="HELICc"/>
    <property type="match status" value="1"/>
</dbReference>
<keyword evidence="2" id="KW-0067">ATP-binding</keyword>
<evidence type="ECO:0000256" key="3">
    <source>
        <dbReference type="SAM" id="MobiDB-lite"/>
    </source>
</evidence>
<evidence type="ECO:0000313" key="7">
    <source>
        <dbReference type="Proteomes" id="UP000243847"/>
    </source>
</evidence>
<name>A0A173LXW1_9MICO</name>
<dbReference type="Pfam" id="PF00270">
    <property type="entry name" value="DEAD"/>
    <property type="match status" value="1"/>
</dbReference>
<gene>
    <name evidence="6" type="ORF">AUMI_111520</name>
</gene>
<dbReference type="GO" id="GO:0005524">
    <property type="term" value="F:ATP binding"/>
    <property type="evidence" value="ECO:0007669"/>
    <property type="project" value="UniProtKB-KW"/>
</dbReference>
<proteinExistence type="predicted"/>
<accession>A0A173LXW1</accession>
<protein>
    <recommendedName>
        <fullName evidence="8">DEAD/DEAH box helicase</fullName>
    </recommendedName>
</protein>
<dbReference type="SMART" id="SM00487">
    <property type="entry name" value="DEXDc"/>
    <property type="match status" value="1"/>
</dbReference>
<reference evidence="6 7" key="1">
    <citation type="journal article" date="2016" name="Genome Announc.">
        <title>Complete Genome Sequence of Aurantimicrobium minutum Type Strain KNCT, a Planktonic Ultramicrobacterium Isolated from River Water.</title>
        <authorList>
            <person name="Nakai R."/>
            <person name="Fujisawa T."/>
            <person name="Nakamura Y."/>
            <person name="Nishide H."/>
            <person name="Uchiyama I."/>
            <person name="Baba T."/>
            <person name="Toyoda A."/>
            <person name="Fujiyama A."/>
            <person name="Naganuma T."/>
            <person name="Niki H."/>
        </authorList>
    </citation>
    <scope>NUCLEOTIDE SEQUENCE [LARGE SCALE GENOMIC DNA]</scope>
    <source>
        <strain evidence="6 7">KNC</strain>
    </source>
</reference>
<feature type="region of interest" description="Disordered" evidence="3">
    <location>
        <begin position="888"/>
        <end position="909"/>
    </location>
</feature>
<dbReference type="PROSITE" id="PS51192">
    <property type="entry name" value="HELICASE_ATP_BIND_1"/>
    <property type="match status" value="1"/>
</dbReference>
<evidence type="ECO:0000256" key="2">
    <source>
        <dbReference type="ARBA" id="ARBA00022840"/>
    </source>
</evidence>
<feature type="domain" description="Helicase ATP-binding" evidence="4">
    <location>
        <begin position="95"/>
        <end position="312"/>
    </location>
</feature>
<dbReference type="InterPro" id="IPR014001">
    <property type="entry name" value="Helicase_ATP-bd"/>
</dbReference>
<dbReference type="RefSeq" id="WP_096382413.1">
    <property type="nucleotide sequence ID" value="NZ_AP017457.1"/>
</dbReference>
<sequence>MSELIPSLQSIDIRDGLVDYLSTTFALADPDAREALDSFLKNPTDGIFKGPYVRLRLPFKAAETGWRDTLDWYEGFPPYGHQAEAFKRLSSHNLSEDKTRPLPTLVTTGTGSGKTEAFLYPILDHVLRAKKAGVGGVKALILYPMNALVNDQSRRLSELITNSKELGGVRAGVFIGEKGANRTKVTADGLITDRDAIRVDPPDILLTNYKMLDRMLLRPADQKIWKQSATSLQYLVVDEFHSYDGAQGTDVAMLLRRLGLALKRYWPDESDLITEEMRARPLGMITPVATSATLGDKGDPSVMISFAETVFGETFDSESVITETRESLEDWVGEALQSVSELGVTPQLVDASLIRILTEAVAGPFGQIRDSEELTSIVLSALYGNTPEVVELVTSGAPSTLLLLAKAHPFIQQLILRAEEAVSLTDLAEGLFPAGLAVDQSYEQRDALRMTFLVSVLAAMSHIRAIKGREAITVDFHLWVRALNRIDRTATSEVTFRWADDGGISFSGDAEEGEALNAATFPAIYCRHCGRSGWGIQLAPAGFDLDNSDTDIRRHKATKEGRFRALIYAPIEFDRHKQDLASGKPPTEGMHLFNVAQRSIQALTFDTVEGLEDGSLPVLTLAGQDADDQSQKDLCPNCQQSDGIRFLGSAIATMLSVSTTTIFSDPNLNSEEKKALVFTDSVQDAAHRAGFIQSRSHVFSLRNAIREAIPRGEISIEDLAEVILANANDPFRRYRLLAPEIVERPEFKPYWETKTGKPVPAPVLRRVKRRIQFDLAMEFGLQSRLGRTLELTGSAAAQVDAGAKSSLESFGRAAVKDFETAGHLGSDGKVDADVLVHWVRGVLEHMRVRGSIEHEWFNKYLSNNGERWWISGGRPRSVGMPAFPFGRDAPGNPRFGSAPAGSRESGLDPAGSSKGWYAKWASKNLGVTPADGAKLTRQLLEELEKRDVISSVTIGAAGNAGAITYQISPSRVVVREISDQALLAGKNLLVCDTCQSPVPGTEQVVDELENSPCTSVRCTGTLLRAPGEPDNYYRTLYNDGQIRRVVAREHTGLLEDKLRLEYENGFKQSIESPDAPNVLVATPTLEMGIDIGDLSTVFLAGLPKNVSSYLQRVGRAGRLTGNSLSLAYVLGRGEQLPKLGDPLSVINGEVRPPATYINANEILQRQFIASVVDRMAFEGKNDKFQEARDVLASTESDSFIGLVIDTVESDVEGTVQAFLDGFDGLSEESKDSLIAWAEPTAGTQSSQLAISLISASQHWTAEGETLKIRKKIISDSLDELKVKAEHPLATDDDKSALKSANASYKLVVHQQDVLNSEFWISSLERFGVLPNYTLLDDNVRLDVGLSWTDPDTNETVYSNTSYDRSAGIAIRELAPGATFYAQGVEIEIDAVDLGNGGAKVQKWNFCPSCGFARDVAVDAAALQTNCPRCGSKGITDANQILDVLELETVSAEVRKEESAISDGRDERHKEYFDVQIAADVDQSKIERQWFVEGTSFGAKLLNDMTIRWVNLGKTAGFGSPRFVSGGEYSAPLFRVCEVCGKLDQKGNVNSYKEHRAWCINREAAEEHTVQLALTRTLKTQGLVLRLPPSVVLGDGLAIPSLSAAIQLGLRELIGGNPDHLRLATIVEPVFTDGSENNTAILIHDAVPGGTGYLTDLASPEQIHDVLSRAWKVVRDCACKFEGRSSCHRCLLPFAPGGSVDSVSRAVAERHLAKLLGVTESGELPEWEITETDPGNQDPESMLEQWFRKVFKERITKLGAALKEIPGPWGNKIQFTIPGNKFVWELAPQVHVGITRPDFILRSQNGGVKPLAIYTDGYAYHASPAINRIADDAKKRRYLKGEDYEVLVLTWDDLRRASEGEKEPALDWFNRAAVAPFVPLLGLSPAALDHVVANPIDQLMDWISDPNSALDKWKSVAAAIPFFLTVAKPNYFAAVSSTEELIAKAISFIDKDGVEVSEEKSTWAILNGPLVVVSRHRPEAGSTATEVALILDDRIKAVSAPHFKDAWQQWLKFGNLLSPRELSDGAHILALSDSGTSPKTSPITLPATSENIPNQWAPLFENASSAEKTLLVELSALAGIPLPELGLEIGDGIPVNLAWSEFKVAVLLEPLADDVSDLQSLGWRVVSPNAEDILDALSAGSEK</sequence>
<dbReference type="SUPFAM" id="SSF52540">
    <property type="entry name" value="P-loop containing nucleoside triphosphate hydrolases"/>
    <property type="match status" value="2"/>
</dbReference>
<evidence type="ECO:0000259" key="5">
    <source>
        <dbReference type="PROSITE" id="PS51194"/>
    </source>
</evidence>
<organism evidence="6 7">
    <name type="scientific">Aurantimicrobium minutum</name>
    <dbReference type="NCBI Taxonomy" id="708131"/>
    <lineage>
        <taxon>Bacteria</taxon>
        <taxon>Bacillati</taxon>
        <taxon>Actinomycetota</taxon>
        <taxon>Actinomycetes</taxon>
        <taxon>Micrococcales</taxon>
        <taxon>Microbacteriaceae</taxon>
        <taxon>Aurantimicrobium</taxon>
    </lineage>
</organism>
<dbReference type="Gene3D" id="3.40.50.300">
    <property type="entry name" value="P-loop containing nucleotide triphosphate hydrolases"/>
    <property type="match status" value="2"/>
</dbReference>
<dbReference type="Proteomes" id="UP000243847">
    <property type="component" value="Chromosome sequence1"/>
</dbReference>
<dbReference type="PROSITE" id="PS51194">
    <property type="entry name" value="HELICASE_CTER"/>
    <property type="match status" value="1"/>
</dbReference>
<dbReference type="KEGG" id="amin:AUMI_111520"/>
<dbReference type="GO" id="GO:0043138">
    <property type="term" value="F:3'-5' DNA helicase activity"/>
    <property type="evidence" value="ECO:0007669"/>
    <property type="project" value="TreeGrafter"/>
</dbReference>
<dbReference type="PANTHER" id="PTHR47957">
    <property type="entry name" value="ATP-DEPENDENT HELICASE HRQ1"/>
    <property type="match status" value="1"/>
</dbReference>
<dbReference type="GO" id="GO:0006289">
    <property type="term" value="P:nucleotide-excision repair"/>
    <property type="evidence" value="ECO:0007669"/>
    <property type="project" value="TreeGrafter"/>
</dbReference>
<dbReference type="OrthoDB" id="3197455at2"/>
<dbReference type="Pfam" id="PF00271">
    <property type="entry name" value="Helicase_C"/>
    <property type="match status" value="1"/>
</dbReference>
<dbReference type="GeneID" id="80452341"/>
<dbReference type="Pfam" id="PF09369">
    <property type="entry name" value="MZB"/>
    <property type="match status" value="1"/>
</dbReference>
<dbReference type="InterPro" id="IPR011545">
    <property type="entry name" value="DEAD/DEAH_box_helicase_dom"/>
</dbReference>
<dbReference type="GO" id="GO:0003676">
    <property type="term" value="F:nucleic acid binding"/>
    <property type="evidence" value="ECO:0007669"/>
    <property type="project" value="InterPro"/>
</dbReference>
<dbReference type="PANTHER" id="PTHR47957:SF3">
    <property type="entry name" value="ATP-DEPENDENT HELICASE HRQ1"/>
    <property type="match status" value="1"/>
</dbReference>
<dbReference type="InterPro" id="IPR027417">
    <property type="entry name" value="P-loop_NTPase"/>
</dbReference>
<evidence type="ECO:0000256" key="1">
    <source>
        <dbReference type="ARBA" id="ARBA00022741"/>
    </source>
</evidence>
<dbReference type="InterPro" id="IPR018973">
    <property type="entry name" value="MZB"/>
</dbReference>
<dbReference type="EMBL" id="AP017457">
    <property type="protein sequence ID" value="BAU99694.1"/>
    <property type="molecule type" value="Genomic_DNA"/>
</dbReference>
<evidence type="ECO:0000259" key="4">
    <source>
        <dbReference type="PROSITE" id="PS51192"/>
    </source>
</evidence>
<feature type="domain" description="Helicase C-terminal" evidence="5">
    <location>
        <begin position="1000"/>
        <end position="1163"/>
    </location>
</feature>
<dbReference type="GO" id="GO:0036297">
    <property type="term" value="P:interstrand cross-link repair"/>
    <property type="evidence" value="ECO:0007669"/>
    <property type="project" value="TreeGrafter"/>
</dbReference>
<evidence type="ECO:0000313" key="6">
    <source>
        <dbReference type="EMBL" id="BAU99694.1"/>
    </source>
</evidence>
<dbReference type="InterPro" id="IPR001650">
    <property type="entry name" value="Helicase_C-like"/>
</dbReference>
<keyword evidence="1" id="KW-0547">Nucleotide-binding</keyword>